<proteinExistence type="predicted"/>
<keyword evidence="3" id="KW-1185">Reference proteome</keyword>
<protein>
    <submittedName>
        <fullName evidence="2">Pyridine nucleotide-disulfide oxidoreductase</fullName>
    </submittedName>
</protein>
<name>A0A365U8J7_9RHOB</name>
<dbReference type="SUPFAM" id="SSF51905">
    <property type="entry name" value="FAD/NAD(P)-binding domain"/>
    <property type="match status" value="2"/>
</dbReference>
<dbReference type="GO" id="GO:0071949">
    <property type="term" value="F:FAD binding"/>
    <property type="evidence" value="ECO:0007669"/>
    <property type="project" value="TreeGrafter"/>
</dbReference>
<dbReference type="RefSeq" id="WP_113289474.1">
    <property type="nucleotide sequence ID" value="NZ_QNTQ01000008.1"/>
</dbReference>
<feature type="domain" description="FAD/NAD(P)-binding" evidence="1">
    <location>
        <begin position="42"/>
        <end position="143"/>
    </location>
</feature>
<dbReference type="Pfam" id="PF07992">
    <property type="entry name" value="Pyr_redox_2"/>
    <property type="match status" value="1"/>
</dbReference>
<dbReference type="InterPro" id="IPR036188">
    <property type="entry name" value="FAD/NAD-bd_sf"/>
</dbReference>
<dbReference type="Proteomes" id="UP000253370">
    <property type="component" value="Unassembled WGS sequence"/>
</dbReference>
<dbReference type="PANTHER" id="PTHR10632:SF2">
    <property type="entry name" value="SULFIDE:QUINONE OXIDOREDUCTASE, MITOCHONDRIAL"/>
    <property type="match status" value="1"/>
</dbReference>
<dbReference type="AlphaFoldDB" id="A0A365U8J7"/>
<dbReference type="InterPro" id="IPR015904">
    <property type="entry name" value="Sulphide_quinone_reductase"/>
</dbReference>
<evidence type="ECO:0000313" key="3">
    <source>
        <dbReference type="Proteomes" id="UP000253370"/>
    </source>
</evidence>
<gene>
    <name evidence="2" type="ORF">DRV85_10865</name>
</gene>
<organism evidence="2 3">
    <name type="scientific">Rhodosalinus halophilus</name>
    <dbReference type="NCBI Taxonomy" id="2259333"/>
    <lineage>
        <taxon>Bacteria</taxon>
        <taxon>Pseudomonadati</taxon>
        <taxon>Pseudomonadota</taxon>
        <taxon>Alphaproteobacteria</taxon>
        <taxon>Rhodobacterales</taxon>
        <taxon>Paracoccaceae</taxon>
        <taxon>Rhodosalinus</taxon>
    </lineage>
</organism>
<dbReference type="GO" id="GO:0070224">
    <property type="term" value="F:sulfide:quinone oxidoreductase activity"/>
    <property type="evidence" value="ECO:0007669"/>
    <property type="project" value="TreeGrafter"/>
</dbReference>
<evidence type="ECO:0000313" key="2">
    <source>
        <dbReference type="EMBL" id="RBI85146.1"/>
    </source>
</evidence>
<reference evidence="2 3" key="1">
    <citation type="submission" date="2018-07" db="EMBL/GenBank/DDBJ databases">
        <title>Rhodosalinus sp. strain E84T genomic sequence and assembly.</title>
        <authorList>
            <person name="Liu Z.-W."/>
            <person name="Lu D.-C."/>
        </authorList>
    </citation>
    <scope>NUCLEOTIDE SEQUENCE [LARGE SCALE GENOMIC DNA]</scope>
    <source>
        <strain evidence="2 3">E84</strain>
    </source>
</reference>
<dbReference type="EMBL" id="QNTQ01000008">
    <property type="protein sequence ID" value="RBI85146.1"/>
    <property type="molecule type" value="Genomic_DNA"/>
</dbReference>
<dbReference type="Gene3D" id="3.50.50.60">
    <property type="entry name" value="FAD/NAD(P)-binding domain"/>
    <property type="match status" value="2"/>
</dbReference>
<evidence type="ECO:0000259" key="1">
    <source>
        <dbReference type="Pfam" id="PF07992"/>
    </source>
</evidence>
<dbReference type="InterPro" id="IPR006311">
    <property type="entry name" value="TAT_signal"/>
</dbReference>
<dbReference type="GO" id="GO:0070221">
    <property type="term" value="P:sulfide oxidation, using sulfide:quinone oxidoreductase"/>
    <property type="evidence" value="ECO:0007669"/>
    <property type="project" value="TreeGrafter"/>
</dbReference>
<sequence length="439" mass="47536">MTDSRDFTASRRAFLGLAAGAGALALAGQGGPARAQLRTNAHIVILGAGAAGTALANRLAARLEGARITIVDGRAQHWYQPGFTLIAAGLKPADYSVSTTTEWLPDGVELKPEYAAEIDPEAKTVGLAGGETLSYDYLVVAPGLVLDWDAVEGFSLDMVGENGIGAVYAGPDYAAKTWAAMDRFTDEGGEAVFFRPATEMKCAGAPLKYTFLTDDYARRKGTRGATKITYAAHSGSLFAVPIVNEKVRMLYDERGFDVHYDHVLKSLDPGRKVLTFDTPEGATEIPFDFTNVIPPMRAPEVVRQSGLSWADRWVDQGWVEVDQHTLRHRRYPEVFAAGDVAGVPKGKTAASVKWQVPVVEEHLVAQIAGDTTDASYNGYTSCPLITRVGRAMLIEFDYNNDLVPSFPGVIAPLQELWISWLMKEVALKATYNAMLRGMA</sequence>
<dbReference type="PANTHER" id="PTHR10632">
    <property type="entry name" value="SULFIDE:QUINONE OXIDOREDUCTASE"/>
    <property type="match status" value="1"/>
</dbReference>
<accession>A0A365U8J7</accession>
<dbReference type="OrthoDB" id="9805710at2"/>
<comment type="caution">
    <text evidence="2">The sequence shown here is derived from an EMBL/GenBank/DDBJ whole genome shotgun (WGS) entry which is preliminary data.</text>
</comment>
<dbReference type="PROSITE" id="PS51318">
    <property type="entry name" value="TAT"/>
    <property type="match status" value="1"/>
</dbReference>
<dbReference type="InterPro" id="IPR023753">
    <property type="entry name" value="FAD/NAD-binding_dom"/>
</dbReference>